<evidence type="ECO:0000313" key="2">
    <source>
        <dbReference type="Proteomes" id="UP000605970"/>
    </source>
</evidence>
<dbReference type="PANTHER" id="PTHR47248">
    <property type="entry name" value="PROTEIN CBG06772"/>
    <property type="match status" value="1"/>
</dbReference>
<proteinExistence type="predicted"/>
<evidence type="ECO:0000313" key="1">
    <source>
        <dbReference type="EMBL" id="KAF7633173.1"/>
    </source>
</evidence>
<dbReference type="EMBL" id="JABEBT010000083">
    <property type="protein sequence ID" value="KAF7633173.1"/>
    <property type="molecule type" value="Genomic_DNA"/>
</dbReference>
<name>A0A8S9ZIX8_9BILA</name>
<organism evidence="1 2">
    <name type="scientific">Meloidogyne graminicola</name>
    <dbReference type="NCBI Taxonomy" id="189291"/>
    <lineage>
        <taxon>Eukaryota</taxon>
        <taxon>Metazoa</taxon>
        <taxon>Ecdysozoa</taxon>
        <taxon>Nematoda</taxon>
        <taxon>Chromadorea</taxon>
        <taxon>Rhabditida</taxon>
        <taxon>Tylenchina</taxon>
        <taxon>Tylenchomorpha</taxon>
        <taxon>Tylenchoidea</taxon>
        <taxon>Meloidogynidae</taxon>
        <taxon>Meloidogyninae</taxon>
        <taxon>Meloidogyne</taxon>
    </lineage>
</organism>
<accession>A0A8S9ZIX8</accession>
<reference evidence="1" key="1">
    <citation type="journal article" date="2020" name="Ecol. Evol.">
        <title>Genome structure and content of the rice root-knot nematode (Meloidogyne graminicola).</title>
        <authorList>
            <person name="Phan N.T."/>
            <person name="Danchin E.G.J."/>
            <person name="Klopp C."/>
            <person name="Perfus-Barbeoch L."/>
            <person name="Kozlowski D.K."/>
            <person name="Koutsovoulos G.D."/>
            <person name="Lopez-Roques C."/>
            <person name="Bouchez O."/>
            <person name="Zahm M."/>
            <person name="Besnard G."/>
            <person name="Bellafiore S."/>
        </authorList>
    </citation>
    <scope>NUCLEOTIDE SEQUENCE</scope>
    <source>
        <strain evidence="1">VN-18</strain>
    </source>
</reference>
<dbReference type="AlphaFoldDB" id="A0A8S9ZIX8"/>
<dbReference type="OrthoDB" id="4473401at2759"/>
<dbReference type="InterPro" id="IPR052861">
    <property type="entry name" value="BPTI/Kunitz_domain"/>
</dbReference>
<gene>
    <name evidence="1" type="ORF">Mgra_00007453</name>
</gene>
<dbReference type="Proteomes" id="UP000605970">
    <property type="component" value="Unassembled WGS sequence"/>
</dbReference>
<protein>
    <submittedName>
        <fullName evidence="1">BPTI/Kunitz inhibitor domain-containing protein</fullName>
    </submittedName>
</protein>
<comment type="caution">
    <text evidence="1">The sequence shown here is derived from an EMBL/GenBank/DDBJ whole genome shotgun (WGS) entry which is preliminary data.</text>
</comment>
<keyword evidence="2" id="KW-1185">Reference proteome</keyword>
<dbReference type="PANTHER" id="PTHR47248:SF7">
    <property type="entry name" value="BPTI_KUNITZ INHIBITOR DOMAIN-CONTAINING PROTEIN"/>
    <property type="match status" value="1"/>
</dbReference>
<sequence>MKWYFDEENQLCFLNIFINYKGCGKFNGNRYENKKECDHEYSCRIMDFFYHSLMCNLNGQDKSKTILCNPSYNSGPEIKCPEGYKCYGYPIGSAICCNIKNEEIYLKNTENKPKCKNGKNPSWYYGKSCEEEFCTNEEECIQLELFAHCCPK</sequence>